<evidence type="ECO:0000256" key="1">
    <source>
        <dbReference type="SAM" id="MobiDB-lite"/>
    </source>
</evidence>
<comment type="caution">
    <text evidence="2">The sequence shown here is derived from an EMBL/GenBank/DDBJ whole genome shotgun (WGS) entry which is preliminary data.</text>
</comment>
<proteinExistence type="predicted"/>
<feature type="region of interest" description="Disordered" evidence="1">
    <location>
        <begin position="136"/>
        <end position="175"/>
    </location>
</feature>
<feature type="compositionally biased region" description="Basic and acidic residues" evidence="1">
    <location>
        <begin position="149"/>
        <end position="161"/>
    </location>
</feature>
<protein>
    <submittedName>
        <fullName evidence="2">Uncharacterized protein</fullName>
    </submittedName>
</protein>
<gene>
    <name evidence="2" type="ORF">HJG63_009849</name>
</gene>
<name>A0A7J8BEA9_ROUAE</name>
<dbReference type="Proteomes" id="UP000593571">
    <property type="component" value="Unassembled WGS sequence"/>
</dbReference>
<evidence type="ECO:0000313" key="3">
    <source>
        <dbReference type="Proteomes" id="UP000593571"/>
    </source>
</evidence>
<keyword evidence="3" id="KW-1185">Reference proteome</keyword>
<organism evidence="2 3">
    <name type="scientific">Rousettus aegyptiacus</name>
    <name type="common">Egyptian fruit bat</name>
    <name type="synonym">Pteropus aegyptiacus</name>
    <dbReference type="NCBI Taxonomy" id="9407"/>
    <lineage>
        <taxon>Eukaryota</taxon>
        <taxon>Metazoa</taxon>
        <taxon>Chordata</taxon>
        <taxon>Craniata</taxon>
        <taxon>Vertebrata</taxon>
        <taxon>Euteleostomi</taxon>
        <taxon>Mammalia</taxon>
        <taxon>Eutheria</taxon>
        <taxon>Laurasiatheria</taxon>
        <taxon>Chiroptera</taxon>
        <taxon>Yinpterochiroptera</taxon>
        <taxon>Pteropodoidea</taxon>
        <taxon>Pteropodidae</taxon>
        <taxon>Rousettinae</taxon>
        <taxon>Rousettus</taxon>
    </lineage>
</organism>
<dbReference type="AlphaFoldDB" id="A0A7J8BEA9"/>
<reference evidence="2 3" key="1">
    <citation type="journal article" date="2020" name="Nature">
        <title>Six reference-quality genomes reveal evolution of bat adaptations.</title>
        <authorList>
            <person name="Jebb D."/>
            <person name="Huang Z."/>
            <person name="Pippel M."/>
            <person name="Hughes G.M."/>
            <person name="Lavrichenko K."/>
            <person name="Devanna P."/>
            <person name="Winkler S."/>
            <person name="Jermiin L.S."/>
            <person name="Skirmuntt E.C."/>
            <person name="Katzourakis A."/>
            <person name="Burkitt-Gray L."/>
            <person name="Ray D.A."/>
            <person name="Sullivan K.A.M."/>
            <person name="Roscito J.G."/>
            <person name="Kirilenko B.M."/>
            <person name="Davalos L.M."/>
            <person name="Corthals A.P."/>
            <person name="Power M.L."/>
            <person name="Jones G."/>
            <person name="Ransome R.D."/>
            <person name="Dechmann D.K.N."/>
            <person name="Locatelli A.G."/>
            <person name="Puechmaille S.J."/>
            <person name="Fedrigo O."/>
            <person name="Jarvis E.D."/>
            <person name="Hiller M."/>
            <person name="Vernes S.C."/>
            <person name="Myers E.W."/>
            <person name="Teeling E.C."/>
        </authorList>
    </citation>
    <scope>NUCLEOTIDE SEQUENCE [LARGE SCALE GENOMIC DNA]</scope>
    <source>
        <strain evidence="2">MRouAeg1</strain>
        <tissue evidence="2">Muscle</tissue>
    </source>
</reference>
<accession>A0A7J8BEA9</accession>
<dbReference type="EMBL" id="JACASE010000017">
    <property type="protein sequence ID" value="KAF6397207.1"/>
    <property type="molecule type" value="Genomic_DNA"/>
</dbReference>
<sequence>MLSSVILEFCFFPNTHRYVGHLGGFKILVISWRVSLYLYFLLTVLEYDCLRVHVLQVLLPQVCQWRGAGKASQARGFSQLGLAPKTVGLGAGDLYIFLTWKCAERVSLPRSELIPQPDMEGTGKRDRALPHSAPCLYTADTPHGPAKSVPEKLLEGREGGRKVAPSTAHSSFHAG</sequence>
<evidence type="ECO:0000313" key="2">
    <source>
        <dbReference type="EMBL" id="KAF6397207.1"/>
    </source>
</evidence>